<gene>
    <name evidence="11" type="ORF">LWI28_012574</name>
</gene>
<evidence type="ECO:0000313" key="12">
    <source>
        <dbReference type="Proteomes" id="UP001064489"/>
    </source>
</evidence>
<keyword evidence="7 9" id="KW-1133">Transmembrane helix</keyword>
<sequence length="557" mass="62379">MGRIFVVELDGRSYRCKFCRTHLALPDDLISRAFHCRRGKAYLFNKAVNITIGALEQRPMLSGMHTVADIFCCCCGQIVGWKYESAHEKSQKYKEGKIVLERGRIVDEIDFSTEVYIDTRPSENIEVGRGGGSESGRDLNKWLPITASRKAKWWYSAFHNVTAMVGAGVLGLPYAMSQLGWAMGTFTILASWVITFYSLWQLVELHEVVPGKRFDRYPELGEHAFGPTLGYWLVMPQQMLVQVASDIVYMVTGGKSLMKFVELVAPSFHGTRLTYFILIFAAVQFFLSQTPNFNSLKGVSLLAAVMSVSYSMVAFVTSTIRAAHQHPQSYELRSHTTPGRVFDFFNGMGTVAFAFAAHSVVLEIQATIPSSPEVPSKKPMWKGVVVAYVIVAICYLSVALAGYWAFGSFVEDDILISLRQPTWLIAIANLMVFIHVVGSYQVFAMPVFDLIESYMVNKLHCTPGRPVRLFGRSSYVAHVVHRKFCSCETPKAPQQIVGMKFLDWYLKIAVGSALVGDDKVTVLEFEKRAWETSPEALAVKEALNPWRKHDEEAGKSS</sequence>
<feature type="transmembrane region" description="Helical" evidence="9">
    <location>
        <begin position="299"/>
        <end position="324"/>
    </location>
</feature>
<dbReference type="Pfam" id="PF01490">
    <property type="entry name" value="Aa_trans"/>
    <property type="match status" value="1"/>
</dbReference>
<feature type="transmembrane region" description="Helical" evidence="9">
    <location>
        <begin position="179"/>
        <end position="200"/>
    </location>
</feature>
<evidence type="ECO:0000313" key="11">
    <source>
        <dbReference type="EMBL" id="KAI9185975.1"/>
    </source>
</evidence>
<reference evidence="11" key="1">
    <citation type="journal article" date="2022" name="Plant J.">
        <title>Strategies of tolerance reflected in two North American maple genomes.</title>
        <authorList>
            <person name="McEvoy S.L."/>
            <person name="Sezen U.U."/>
            <person name="Trouern-Trend A."/>
            <person name="McMahon S.M."/>
            <person name="Schaberg P.G."/>
            <person name="Yang J."/>
            <person name="Wegrzyn J.L."/>
            <person name="Swenson N.G."/>
        </authorList>
    </citation>
    <scope>NUCLEOTIDE SEQUENCE</scope>
    <source>
        <strain evidence="11">91603</strain>
    </source>
</reference>
<organism evidence="11 12">
    <name type="scientific">Acer negundo</name>
    <name type="common">Box elder</name>
    <dbReference type="NCBI Taxonomy" id="4023"/>
    <lineage>
        <taxon>Eukaryota</taxon>
        <taxon>Viridiplantae</taxon>
        <taxon>Streptophyta</taxon>
        <taxon>Embryophyta</taxon>
        <taxon>Tracheophyta</taxon>
        <taxon>Spermatophyta</taxon>
        <taxon>Magnoliopsida</taxon>
        <taxon>eudicotyledons</taxon>
        <taxon>Gunneridae</taxon>
        <taxon>Pentapetalae</taxon>
        <taxon>rosids</taxon>
        <taxon>malvids</taxon>
        <taxon>Sapindales</taxon>
        <taxon>Sapindaceae</taxon>
        <taxon>Hippocastanoideae</taxon>
        <taxon>Acereae</taxon>
        <taxon>Acer</taxon>
    </lineage>
</organism>
<dbReference type="GO" id="GO:0006865">
    <property type="term" value="P:amino acid transport"/>
    <property type="evidence" value="ECO:0007669"/>
    <property type="project" value="UniProtKB-KW"/>
</dbReference>
<keyword evidence="6" id="KW-0029">Amino-acid transport</keyword>
<keyword evidence="5" id="KW-0862">Zinc</keyword>
<evidence type="ECO:0000256" key="4">
    <source>
        <dbReference type="ARBA" id="ARBA00022723"/>
    </source>
</evidence>
<feature type="transmembrane region" description="Helical" evidence="9">
    <location>
        <begin position="153"/>
        <end position="172"/>
    </location>
</feature>
<evidence type="ECO:0000256" key="9">
    <source>
        <dbReference type="SAM" id="Phobius"/>
    </source>
</evidence>
<dbReference type="Proteomes" id="UP001064489">
    <property type="component" value="Chromosome 3"/>
</dbReference>
<keyword evidence="8 9" id="KW-0472">Membrane</keyword>
<dbReference type="PROSITE" id="PS51792">
    <property type="entry name" value="YIPPEE"/>
    <property type="match status" value="1"/>
</dbReference>
<feature type="transmembrane region" description="Helical" evidence="9">
    <location>
        <begin position="267"/>
        <end position="287"/>
    </location>
</feature>
<keyword evidence="2" id="KW-0813">Transport</keyword>
<protein>
    <recommendedName>
        <fullName evidence="10">Yippee domain-containing protein</fullName>
    </recommendedName>
</protein>
<evidence type="ECO:0000256" key="6">
    <source>
        <dbReference type="ARBA" id="ARBA00022970"/>
    </source>
</evidence>
<dbReference type="InterPro" id="IPR004910">
    <property type="entry name" value="Yippee/Mis18/Cereblon"/>
</dbReference>
<dbReference type="AlphaFoldDB" id="A0AAD5J961"/>
<keyword evidence="12" id="KW-1185">Reference proteome</keyword>
<dbReference type="InterPro" id="IPR034751">
    <property type="entry name" value="Yippee"/>
</dbReference>
<evidence type="ECO:0000259" key="10">
    <source>
        <dbReference type="PROSITE" id="PS51792"/>
    </source>
</evidence>
<evidence type="ECO:0000256" key="3">
    <source>
        <dbReference type="ARBA" id="ARBA00022692"/>
    </source>
</evidence>
<dbReference type="Pfam" id="PF03226">
    <property type="entry name" value="Yippee-Mis18"/>
    <property type="match status" value="1"/>
</dbReference>
<feature type="domain" description="Yippee" evidence="10">
    <location>
        <begin position="12"/>
        <end position="109"/>
    </location>
</feature>
<dbReference type="EMBL" id="JAJSOW010000100">
    <property type="protein sequence ID" value="KAI9185975.1"/>
    <property type="molecule type" value="Genomic_DNA"/>
</dbReference>
<evidence type="ECO:0000256" key="7">
    <source>
        <dbReference type="ARBA" id="ARBA00022989"/>
    </source>
</evidence>
<feature type="transmembrane region" description="Helical" evidence="9">
    <location>
        <begin position="426"/>
        <end position="448"/>
    </location>
</feature>
<reference evidence="11" key="2">
    <citation type="submission" date="2023-02" db="EMBL/GenBank/DDBJ databases">
        <authorList>
            <person name="Swenson N.G."/>
            <person name="Wegrzyn J.L."/>
            <person name="Mcevoy S.L."/>
        </authorList>
    </citation>
    <scope>NUCLEOTIDE SEQUENCE</scope>
    <source>
        <strain evidence="11">91603</strain>
        <tissue evidence="11">Leaf</tissue>
    </source>
</reference>
<dbReference type="GO" id="GO:0016020">
    <property type="term" value="C:membrane"/>
    <property type="evidence" value="ECO:0007669"/>
    <property type="project" value="UniProtKB-SubCell"/>
</dbReference>
<dbReference type="GO" id="GO:0046872">
    <property type="term" value="F:metal ion binding"/>
    <property type="evidence" value="ECO:0007669"/>
    <property type="project" value="UniProtKB-KW"/>
</dbReference>
<comment type="caution">
    <text evidence="11">The sequence shown here is derived from an EMBL/GenBank/DDBJ whole genome shotgun (WGS) entry which is preliminary data.</text>
</comment>
<comment type="subcellular location">
    <subcellularLocation>
        <location evidence="1">Membrane</location>
    </subcellularLocation>
</comment>
<keyword evidence="3 9" id="KW-0812">Transmembrane</keyword>
<evidence type="ECO:0000256" key="5">
    <source>
        <dbReference type="ARBA" id="ARBA00022833"/>
    </source>
</evidence>
<keyword evidence="4" id="KW-0479">Metal-binding</keyword>
<name>A0AAD5J961_ACENE</name>
<dbReference type="InterPro" id="IPR013057">
    <property type="entry name" value="AA_transpt_TM"/>
</dbReference>
<proteinExistence type="predicted"/>
<evidence type="ECO:0000256" key="8">
    <source>
        <dbReference type="ARBA" id="ARBA00023136"/>
    </source>
</evidence>
<feature type="transmembrane region" description="Helical" evidence="9">
    <location>
        <begin position="344"/>
        <end position="364"/>
    </location>
</feature>
<evidence type="ECO:0000256" key="1">
    <source>
        <dbReference type="ARBA" id="ARBA00004370"/>
    </source>
</evidence>
<accession>A0AAD5J961</accession>
<dbReference type="PANTHER" id="PTHR48017">
    <property type="entry name" value="OS05G0424000 PROTEIN-RELATED"/>
    <property type="match status" value="1"/>
</dbReference>
<evidence type="ECO:0000256" key="2">
    <source>
        <dbReference type="ARBA" id="ARBA00022448"/>
    </source>
</evidence>
<feature type="transmembrane region" description="Helical" evidence="9">
    <location>
        <begin position="385"/>
        <end position="406"/>
    </location>
</feature>